<organism evidence="2 3">
    <name type="scientific">Paucimonas lemoignei</name>
    <name type="common">Pseudomonas lemoignei</name>
    <dbReference type="NCBI Taxonomy" id="29443"/>
    <lineage>
        <taxon>Bacteria</taxon>
        <taxon>Pseudomonadati</taxon>
        <taxon>Pseudomonadota</taxon>
        <taxon>Betaproteobacteria</taxon>
        <taxon>Burkholderiales</taxon>
        <taxon>Burkholderiaceae</taxon>
        <taxon>Paucimonas</taxon>
    </lineage>
</organism>
<dbReference type="EMBL" id="SLZQ01000023">
    <property type="protein sequence ID" value="TCS32439.1"/>
    <property type="molecule type" value="Genomic_DNA"/>
</dbReference>
<comment type="caution">
    <text evidence="2">The sequence shown here is derived from an EMBL/GenBank/DDBJ whole genome shotgun (WGS) entry which is preliminary data.</text>
</comment>
<proteinExistence type="predicted"/>
<name>A0A4V2UI39_PAULE</name>
<sequence>MIIGCSSNDSTSAACCMLSPTREQPNLSLNTETRHQAAASRRLARSC</sequence>
<dbReference type="AlphaFoldDB" id="A0A4V2UI39"/>
<reference evidence="2 3" key="1">
    <citation type="submission" date="2019-03" db="EMBL/GenBank/DDBJ databases">
        <title>Genomic Encyclopedia of Type Strains, Phase IV (KMG-IV): sequencing the most valuable type-strain genomes for metagenomic binning, comparative biology and taxonomic classification.</title>
        <authorList>
            <person name="Goeker M."/>
        </authorList>
    </citation>
    <scope>NUCLEOTIDE SEQUENCE [LARGE SCALE GENOMIC DNA]</scope>
    <source>
        <strain evidence="2 3">DSM 7445</strain>
    </source>
</reference>
<evidence type="ECO:0000313" key="3">
    <source>
        <dbReference type="Proteomes" id="UP000295382"/>
    </source>
</evidence>
<keyword evidence="3" id="KW-1185">Reference proteome</keyword>
<protein>
    <submittedName>
        <fullName evidence="2">Uncharacterized protein</fullName>
    </submittedName>
</protein>
<feature type="region of interest" description="Disordered" evidence="1">
    <location>
        <begin position="26"/>
        <end position="47"/>
    </location>
</feature>
<evidence type="ECO:0000256" key="1">
    <source>
        <dbReference type="SAM" id="MobiDB-lite"/>
    </source>
</evidence>
<evidence type="ECO:0000313" key="2">
    <source>
        <dbReference type="EMBL" id="TCS32439.1"/>
    </source>
</evidence>
<accession>A0A4V2UI39</accession>
<dbReference type="Proteomes" id="UP000295382">
    <property type="component" value="Unassembled WGS sequence"/>
</dbReference>
<gene>
    <name evidence="2" type="ORF">EDC30_1233</name>
</gene>